<proteinExistence type="predicted"/>
<gene>
    <name evidence="2" type="ordered locus">SL003B_3020</name>
</gene>
<evidence type="ECO:0000256" key="1">
    <source>
        <dbReference type="SAM" id="MobiDB-lite"/>
    </source>
</evidence>
<evidence type="ECO:0000313" key="2">
    <source>
        <dbReference type="EMBL" id="ADZ71443.1"/>
    </source>
</evidence>
<sequence length="86" mass="8822">MTDPHTRATGLDSPPARLFQIGPDDDADLAVTTRGLMVGTAGDVRVTTLAGDTAVLPALVPGVQYAIRARRVHATGTTATQIVGLA</sequence>
<name>F2IW58_POLGS</name>
<dbReference type="eggNOG" id="ENOG503193S">
    <property type="taxonomic scope" value="Bacteria"/>
</dbReference>
<dbReference type="RefSeq" id="WP_013653756.1">
    <property type="nucleotide sequence ID" value="NC_015259.1"/>
</dbReference>
<dbReference type="HOGENOM" id="CLU_159259_0_0_5"/>
<reference evidence="2 3" key="1">
    <citation type="journal article" date="2011" name="J. Bacteriol.">
        <title>Complete genome sequence of Polymorphum gilvum SL003B-26A1T, a crude oil-degrading bacterium from oil-polluted saline soil.</title>
        <authorList>
            <person name="Li S.G."/>
            <person name="Tang Y.Q."/>
            <person name="Nie Y."/>
            <person name="Cai M."/>
            <person name="Wu X.L."/>
        </authorList>
    </citation>
    <scope>NUCLEOTIDE SEQUENCE [LARGE SCALE GENOMIC DNA]</scope>
    <source>
        <strain evidence="3">LMG 25793 / CGMCC 1.9160 / SL003B-26A1</strain>
    </source>
</reference>
<protein>
    <submittedName>
        <fullName evidence="2">Uncharacterized protein</fullName>
    </submittedName>
</protein>
<organism evidence="2 3">
    <name type="scientific">Polymorphum gilvum (strain LMG 25793 / CGMCC 1.9160 / SL003B-26A1)</name>
    <dbReference type="NCBI Taxonomy" id="991905"/>
    <lineage>
        <taxon>Bacteria</taxon>
        <taxon>Pseudomonadati</taxon>
        <taxon>Pseudomonadota</taxon>
        <taxon>Alphaproteobacteria</taxon>
        <taxon>Rhodobacterales</taxon>
        <taxon>Paracoccaceae</taxon>
        <taxon>Polymorphum</taxon>
    </lineage>
</organism>
<dbReference type="OrthoDB" id="7916272at2"/>
<dbReference type="KEGG" id="pgv:SL003B_3020"/>
<dbReference type="STRING" id="991905.SL003B_3020"/>
<evidence type="ECO:0000313" key="3">
    <source>
        <dbReference type="Proteomes" id="UP000008130"/>
    </source>
</evidence>
<dbReference type="PATRIC" id="fig|991905.3.peg.3102"/>
<keyword evidence="3" id="KW-1185">Reference proteome</keyword>
<dbReference type="EMBL" id="CP002568">
    <property type="protein sequence ID" value="ADZ71443.1"/>
    <property type="molecule type" value="Genomic_DNA"/>
</dbReference>
<feature type="region of interest" description="Disordered" evidence="1">
    <location>
        <begin position="1"/>
        <end position="23"/>
    </location>
</feature>
<dbReference type="AlphaFoldDB" id="F2IW58"/>
<accession>F2IW58</accession>
<dbReference type="Proteomes" id="UP000008130">
    <property type="component" value="Chromosome"/>
</dbReference>